<reference evidence="7" key="1">
    <citation type="journal article" date="2018" name="Nat. Microbiol.">
        <title>Leveraging single-cell genomics to expand the fungal tree of life.</title>
        <authorList>
            <person name="Ahrendt S.R."/>
            <person name="Quandt C.A."/>
            <person name="Ciobanu D."/>
            <person name="Clum A."/>
            <person name="Salamov A."/>
            <person name="Andreopoulos B."/>
            <person name="Cheng J.F."/>
            <person name="Woyke T."/>
            <person name="Pelin A."/>
            <person name="Henrissat B."/>
            <person name="Reynolds N.K."/>
            <person name="Benny G.L."/>
            <person name="Smith M.E."/>
            <person name="James T.Y."/>
            <person name="Grigoriev I.V."/>
        </authorList>
    </citation>
    <scope>NUCLEOTIDE SEQUENCE [LARGE SCALE GENOMIC DNA]</scope>
    <source>
        <strain evidence="7">RSA 1356</strain>
    </source>
</reference>
<evidence type="ECO:0000313" key="7">
    <source>
        <dbReference type="Proteomes" id="UP000271241"/>
    </source>
</evidence>
<dbReference type="Pfam" id="PF04145">
    <property type="entry name" value="Ctr"/>
    <property type="match status" value="1"/>
</dbReference>
<dbReference type="GO" id="GO:0005375">
    <property type="term" value="F:copper ion transmembrane transporter activity"/>
    <property type="evidence" value="ECO:0007669"/>
    <property type="project" value="UniProtKB-UniRule"/>
</dbReference>
<keyword evidence="2" id="KW-1133">Transmembrane helix</keyword>
<keyword evidence="4" id="KW-0813">Transport</keyword>
<comment type="similarity">
    <text evidence="4">Belongs to the copper transporter (Ctr) (TC 1.A.56) family. SLC31A subfamily.</text>
</comment>
<keyword evidence="4" id="KW-0187">Copper transport</keyword>
<feature type="chain" id="PRO_5021010487" description="Copper transport protein" evidence="5">
    <location>
        <begin position="23"/>
        <end position="126"/>
    </location>
</feature>
<keyword evidence="7" id="KW-1185">Reference proteome</keyword>
<evidence type="ECO:0000256" key="5">
    <source>
        <dbReference type="SAM" id="SignalP"/>
    </source>
</evidence>
<evidence type="ECO:0000313" key="6">
    <source>
        <dbReference type="EMBL" id="RKP05147.1"/>
    </source>
</evidence>
<keyword evidence="1" id="KW-0812">Transmembrane</keyword>
<evidence type="ECO:0000256" key="2">
    <source>
        <dbReference type="ARBA" id="ARBA00022989"/>
    </source>
</evidence>
<evidence type="ECO:0000256" key="3">
    <source>
        <dbReference type="ARBA" id="ARBA00023136"/>
    </source>
</evidence>
<keyword evidence="4" id="KW-0186">Copper</keyword>
<accession>A0A4P9XHQ0</accession>
<feature type="signal peptide" evidence="5">
    <location>
        <begin position="1"/>
        <end position="22"/>
    </location>
</feature>
<dbReference type="OrthoDB" id="73901at2759"/>
<dbReference type="GO" id="GO:0016020">
    <property type="term" value="C:membrane"/>
    <property type="evidence" value="ECO:0007669"/>
    <property type="project" value="UniProtKB-SubCell"/>
</dbReference>
<sequence length="126" mass="14126">MPMKSLLFTLLAYLVIATLCLAERTAVYVLERYQYRYPVSARRVLGRTVLYAVSTALRFLVMLAVMSFQPGVFITVVLSMSIGQLAIEMMRAGIVNRGRTDITPLTSVSNYQKVESVAQPSHEEEC</sequence>
<evidence type="ECO:0000256" key="1">
    <source>
        <dbReference type="ARBA" id="ARBA00022692"/>
    </source>
</evidence>
<name>A0A4P9XHQ0_9FUNG</name>
<keyword evidence="4" id="KW-0406">Ion transport</keyword>
<keyword evidence="3 4" id="KW-0472">Membrane</keyword>
<dbReference type="Proteomes" id="UP000271241">
    <property type="component" value="Unassembled WGS sequence"/>
</dbReference>
<comment type="subcellular location">
    <subcellularLocation>
        <location evidence="4">Membrane</location>
        <topology evidence="4">Multi-pass membrane protein</topology>
    </subcellularLocation>
</comment>
<dbReference type="AlphaFoldDB" id="A0A4P9XHQ0"/>
<dbReference type="EMBL" id="KZ993244">
    <property type="protein sequence ID" value="RKP05147.1"/>
    <property type="molecule type" value="Genomic_DNA"/>
</dbReference>
<protein>
    <recommendedName>
        <fullName evidence="4">Copper transport protein</fullName>
    </recommendedName>
</protein>
<evidence type="ECO:0000256" key="4">
    <source>
        <dbReference type="RuleBase" id="RU367022"/>
    </source>
</evidence>
<keyword evidence="5" id="KW-0732">Signal</keyword>
<organism evidence="6 7">
    <name type="scientific">Thamnocephalis sphaerospora</name>
    <dbReference type="NCBI Taxonomy" id="78915"/>
    <lineage>
        <taxon>Eukaryota</taxon>
        <taxon>Fungi</taxon>
        <taxon>Fungi incertae sedis</taxon>
        <taxon>Zoopagomycota</taxon>
        <taxon>Zoopagomycotina</taxon>
        <taxon>Zoopagomycetes</taxon>
        <taxon>Zoopagales</taxon>
        <taxon>Sigmoideomycetaceae</taxon>
        <taxon>Thamnocephalis</taxon>
    </lineage>
</organism>
<gene>
    <name evidence="6" type="ORF">THASP1DRAFT_26308</name>
</gene>
<proteinExistence type="inferred from homology"/>
<dbReference type="InterPro" id="IPR007274">
    <property type="entry name" value="Cop_transporter"/>
</dbReference>